<name>A0A5E4QPH9_9NEOP</name>
<evidence type="ECO:0000256" key="4">
    <source>
        <dbReference type="ARBA" id="ARBA00023163"/>
    </source>
</evidence>
<sequence length="239" mass="27231">MMYTRQKILRRQREILVAFLERNEEISNGQCPGAPVAVEHMREKWTALAKQLNAIESGAVKTPDRWKKYWFEWRHKCRKKAAFVTKYMGKMSSKKIIPLNDLEIRVMKLSCGEAHIDIPTSSTNNSFKQDSDDEQNSCAESPNHDVVGKIFNTGTKANEPSNSRTISTPPPQWAIELEERRISSQERMADALQSIASTLRSQEDRRAIIDNKVTETLSALAESIRDLNNGVQDVLQTIL</sequence>
<evidence type="ECO:0000313" key="8">
    <source>
        <dbReference type="EMBL" id="VVC99856.1"/>
    </source>
</evidence>
<dbReference type="EMBL" id="FZQP02004378">
    <property type="protein sequence ID" value="VVC99856.1"/>
    <property type="molecule type" value="Genomic_DNA"/>
</dbReference>
<evidence type="ECO:0000256" key="5">
    <source>
        <dbReference type="ARBA" id="ARBA00025466"/>
    </source>
</evidence>
<dbReference type="Pfam" id="PF13873">
    <property type="entry name" value="Myb_DNA-bind_5"/>
    <property type="match status" value="1"/>
</dbReference>
<comment type="subunit">
    <text evidence="1">Self-associates forming complexes of several hundred monomers.</text>
</comment>
<evidence type="ECO:0000256" key="3">
    <source>
        <dbReference type="ARBA" id="ARBA00023015"/>
    </source>
</evidence>
<gene>
    <name evidence="8" type="ORF">LSINAPIS_LOCUS10634</name>
</gene>
<dbReference type="Proteomes" id="UP000324832">
    <property type="component" value="Unassembled WGS sequence"/>
</dbReference>
<keyword evidence="3" id="KW-0805">Transcription regulation</keyword>
<dbReference type="AlphaFoldDB" id="A0A5E4QPH9"/>
<keyword evidence="4" id="KW-0804">Transcription</keyword>
<evidence type="ECO:0000256" key="2">
    <source>
        <dbReference type="ARBA" id="ARBA00016807"/>
    </source>
</evidence>
<evidence type="ECO:0000313" key="9">
    <source>
        <dbReference type="Proteomes" id="UP000324832"/>
    </source>
</evidence>
<proteinExistence type="predicted"/>
<protein>
    <recommendedName>
        <fullName evidence="2">Regulatory protein zeste</fullName>
    </recommendedName>
</protein>
<comment type="function">
    <text evidence="5">Involved in transvection phenomena (= synapsis-dependent gene expression), where the synaptic pairing of chromosomes carrying genes with which zeste interacts influences the expression of these genes. Zeste binds to DNA and stimulates transcription from a nearby promoter.</text>
</comment>
<organism evidence="8 9">
    <name type="scientific">Leptidea sinapis</name>
    <dbReference type="NCBI Taxonomy" id="189913"/>
    <lineage>
        <taxon>Eukaryota</taxon>
        <taxon>Metazoa</taxon>
        <taxon>Ecdysozoa</taxon>
        <taxon>Arthropoda</taxon>
        <taxon>Hexapoda</taxon>
        <taxon>Insecta</taxon>
        <taxon>Pterygota</taxon>
        <taxon>Neoptera</taxon>
        <taxon>Endopterygota</taxon>
        <taxon>Lepidoptera</taxon>
        <taxon>Glossata</taxon>
        <taxon>Ditrysia</taxon>
        <taxon>Papilionoidea</taxon>
        <taxon>Pieridae</taxon>
        <taxon>Dismorphiinae</taxon>
        <taxon>Leptidea</taxon>
    </lineage>
</organism>
<feature type="region of interest" description="Disordered" evidence="6">
    <location>
        <begin position="119"/>
        <end position="145"/>
    </location>
</feature>
<dbReference type="InterPro" id="IPR028002">
    <property type="entry name" value="Myb_DNA-bind_5"/>
</dbReference>
<evidence type="ECO:0000259" key="7">
    <source>
        <dbReference type="Pfam" id="PF13873"/>
    </source>
</evidence>
<feature type="domain" description="Myb/SANT-like DNA-binding" evidence="7">
    <location>
        <begin position="11"/>
        <end position="82"/>
    </location>
</feature>
<evidence type="ECO:0000256" key="6">
    <source>
        <dbReference type="SAM" id="MobiDB-lite"/>
    </source>
</evidence>
<keyword evidence="9" id="KW-1185">Reference proteome</keyword>
<evidence type="ECO:0000256" key="1">
    <source>
        <dbReference type="ARBA" id="ARBA00011764"/>
    </source>
</evidence>
<feature type="compositionally biased region" description="Polar residues" evidence="6">
    <location>
        <begin position="119"/>
        <end position="128"/>
    </location>
</feature>
<reference evidence="8 9" key="1">
    <citation type="submission" date="2017-07" db="EMBL/GenBank/DDBJ databases">
        <authorList>
            <person name="Talla V."/>
            <person name="Backstrom N."/>
        </authorList>
    </citation>
    <scope>NUCLEOTIDE SEQUENCE [LARGE SCALE GENOMIC DNA]</scope>
</reference>
<accession>A0A5E4QPH9</accession>